<proteinExistence type="predicted"/>
<dbReference type="InterPro" id="IPR021508">
    <property type="entry name" value="Gp17-like"/>
</dbReference>
<evidence type="ECO:0000313" key="2">
    <source>
        <dbReference type="Proteomes" id="UP001595583"/>
    </source>
</evidence>
<evidence type="ECO:0000313" key="1">
    <source>
        <dbReference type="EMBL" id="MFC3206877.1"/>
    </source>
</evidence>
<protein>
    <submittedName>
        <fullName evidence="1">DUF3168 domain-containing protein</fullName>
    </submittedName>
</protein>
<gene>
    <name evidence="1" type="ORF">ACFOHJ_11690</name>
</gene>
<dbReference type="Proteomes" id="UP001595583">
    <property type="component" value="Unassembled WGS sequence"/>
</dbReference>
<dbReference type="InterPro" id="IPR053745">
    <property type="entry name" value="Viral_Tail_Comp_sf"/>
</dbReference>
<comment type="caution">
    <text evidence="1">The sequence shown here is derived from an EMBL/GenBank/DDBJ whole genome shotgun (WGS) entry which is preliminary data.</text>
</comment>
<name>A0ABV7KI61_9HYPH</name>
<sequence length="128" mass="14220">MFDIEGNILARIRNDASVKALIGTNKVFDAVQSSNVEPYISLGPTSYDEEYADCIRGGEFMVQIDCWSTKTTRDEVRAMAGAVRKALRADITLTNNALVTLDHWRTDYLTDGTTRHASVRFTGVVEEA</sequence>
<organism evidence="1 2">
    <name type="scientific">Aquamicrobium soli</name>
    <dbReference type="NCBI Taxonomy" id="1811518"/>
    <lineage>
        <taxon>Bacteria</taxon>
        <taxon>Pseudomonadati</taxon>
        <taxon>Pseudomonadota</taxon>
        <taxon>Alphaproteobacteria</taxon>
        <taxon>Hyphomicrobiales</taxon>
        <taxon>Phyllobacteriaceae</taxon>
        <taxon>Aquamicrobium</taxon>
    </lineage>
</organism>
<keyword evidence="2" id="KW-1185">Reference proteome</keyword>
<dbReference type="Gene3D" id="3.30.2000.30">
    <property type="match status" value="1"/>
</dbReference>
<dbReference type="EMBL" id="JBHRTK010000012">
    <property type="protein sequence ID" value="MFC3206877.1"/>
    <property type="molecule type" value="Genomic_DNA"/>
</dbReference>
<dbReference type="Pfam" id="PF11367">
    <property type="entry name" value="Tail_completion_gp17"/>
    <property type="match status" value="1"/>
</dbReference>
<dbReference type="RefSeq" id="WP_378220678.1">
    <property type="nucleotide sequence ID" value="NZ_JBHRTK010000012.1"/>
</dbReference>
<reference evidence="2" key="1">
    <citation type="journal article" date="2019" name="Int. J. Syst. Evol. Microbiol.">
        <title>The Global Catalogue of Microorganisms (GCM) 10K type strain sequencing project: providing services to taxonomists for standard genome sequencing and annotation.</title>
        <authorList>
            <consortium name="The Broad Institute Genomics Platform"/>
            <consortium name="The Broad Institute Genome Sequencing Center for Infectious Disease"/>
            <person name="Wu L."/>
            <person name="Ma J."/>
        </authorList>
    </citation>
    <scope>NUCLEOTIDE SEQUENCE [LARGE SCALE GENOMIC DNA]</scope>
    <source>
        <strain evidence="2">KCTC 52165</strain>
    </source>
</reference>
<accession>A0ABV7KI61</accession>